<keyword evidence="1" id="KW-1133">Transmembrane helix</keyword>
<dbReference type="Proteomes" id="UP000433652">
    <property type="component" value="Unassembled WGS sequence"/>
</dbReference>
<keyword evidence="1" id="KW-0472">Membrane</keyword>
<gene>
    <name evidence="2" type="ORF">GRI89_08555</name>
</gene>
<evidence type="ECO:0000256" key="1">
    <source>
        <dbReference type="SAM" id="Phobius"/>
    </source>
</evidence>
<protein>
    <submittedName>
        <fullName evidence="2">Uncharacterized protein</fullName>
    </submittedName>
</protein>
<organism evidence="2 3">
    <name type="scientific">Croceibacterium salegens</name>
    <dbReference type="NCBI Taxonomy" id="1737568"/>
    <lineage>
        <taxon>Bacteria</taxon>
        <taxon>Pseudomonadati</taxon>
        <taxon>Pseudomonadota</taxon>
        <taxon>Alphaproteobacteria</taxon>
        <taxon>Sphingomonadales</taxon>
        <taxon>Erythrobacteraceae</taxon>
        <taxon>Croceibacterium</taxon>
    </lineage>
</organism>
<accession>A0A6I4SUK6</accession>
<name>A0A6I4SUK6_9SPHN</name>
<dbReference type="AlphaFoldDB" id="A0A6I4SUK6"/>
<keyword evidence="1" id="KW-0812">Transmembrane</keyword>
<sequence length="392" mass="41866">MRIALIATDDAGYDPAREPAVLGGRSLSLHQLDFALGQGCEKILCLGHGASPEAIALRHAAERAGAQFQVLRGARDLPAAVRGDDQLLVFARGLLPDSPRAFEELHKGPVILALPVQPGAGAGFELLDLTTAWGGAMVIPGRLADRLDMLPDDAEPISGLLRIARQASVPERSLPESELAEGRWGLLRNADQALAAEPSWMRRRLPPVSLLQPTRWFARMLLRRFGAGMTASRRARPFAQAIAVFALAGAVAAAWFAYPLAGFALLVLSALAIELGDGISRLMRPSFAGEGRPSRISDGLRIAFDIALFAVAALALPGTLHRRLFLALLTVGLLHVRPVPVPPDWRTLFSDRAVLALALGLSVGVDAAEKGFMAVALVLLAVRTWPFMGKRG</sequence>
<dbReference type="OrthoDB" id="8477220at2"/>
<dbReference type="EMBL" id="WTYM01000036">
    <property type="protein sequence ID" value="MXO59591.1"/>
    <property type="molecule type" value="Genomic_DNA"/>
</dbReference>
<dbReference type="RefSeq" id="WP_159794141.1">
    <property type="nucleotide sequence ID" value="NZ_WTYM01000036.1"/>
</dbReference>
<comment type="caution">
    <text evidence="2">The sequence shown here is derived from an EMBL/GenBank/DDBJ whole genome shotgun (WGS) entry which is preliminary data.</text>
</comment>
<reference evidence="2 3" key="1">
    <citation type="submission" date="2019-12" db="EMBL/GenBank/DDBJ databases">
        <title>Genomic-based taxomic classification of the family Erythrobacteraceae.</title>
        <authorList>
            <person name="Xu L."/>
        </authorList>
    </citation>
    <scope>NUCLEOTIDE SEQUENCE [LARGE SCALE GENOMIC DNA]</scope>
    <source>
        <strain evidence="2 3">MCCC 1K01500</strain>
    </source>
</reference>
<feature type="transmembrane region" description="Helical" evidence="1">
    <location>
        <begin position="238"/>
        <end position="257"/>
    </location>
</feature>
<proteinExistence type="predicted"/>
<evidence type="ECO:0000313" key="3">
    <source>
        <dbReference type="Proteomes" id="UP000433652"/>
    </source>
</evidence>
<keyword evidence="3" id="KW-1185">Reference proteome</keyword>
<evidence type="ECO:0000313" key="2">
    <source>
        <dbReference type="EMBL" id="MXO59591.1"/>
    </source>
</evidence>